<dbReference type="AlphaFoldDB" id="A0A6V8LQS3"/>
<dbReference type="InterPro" id="IPR003141">
    <property type="entry name" value="Pol/His_phosphatase_N"/>
</dbReference>
<dbReference type="GO" id="GO:0005829">
    <property type="term" value="C:cytosol"/>
    <property type="evidence" value="ECO:0007669"/>
    <property type="project" value="TreeGrafter"/>
</dbReference>
<name>A0A6V8LQS3_9BACT</name>
<dbReference type="Gene3D" id="3.20.20.140">
    <property type="entry name" value="Metal-dependent hydrolases"/>
    <property type="match status" value="1"/>
</dbReference>
<dbReference type="Pfam" id="PF02811">
    <property type="entry name" value="PHP"/>
    <property type="match status" value="1"/>
</dbReference>
<reference evidence="2 3" key="2">
    <citation type="submission" date="2020-05" db="EMBL/GenBank/DDBJ databases">
        <title>Draft genome sequence of Desulfovibrio sp. strainFSS-1.</title>
        <authorList>
            <person name="Shimoshige H."/>
            <person name="Kobayashi H."/>
            <person name="Maekawa T."/>
        </authorList>
    </citation>
    <scope>NUCLEOTIDE SEQUENCE [LARGE SCALE GENOMIC DNA]</scope>
    <source>
        <strain evidence="2 3">SIID29052-01</strain>
    </source>
</reference>
<reference evidence="2 3" key="1">
    <citation type="submission" date="2020-04" db="EMBL/GenBank/DDBJ databases">
        <authorList>
            <consortium name="Desulfovibrio sp. FSS-1 genome sequencing consortium"/>
            <person name="Shimoshige H."/>
            <person name="Kobayashi H."/>
            <person name="Maekawa T."/>
        </authorList>
    </citation>
    <scope>NUCLEOTIDE SEQUENCE [LARGE SCALE GENOMIC DNA]</scope>
    <source>
        <strain evidence="2 3">SIID29052-01</strain>
    </source>
</reference>
<evidence type="ECO:0000313" key="2">
    <source>
        <dbReference type="EMBL" id="GFK94843.1"/>
    </source>
</evidence>
<dbReference type="RefSeq" id="WP_173085306.1">
    <property type="nucleotide sequence ID" value="NZ_BLTE01000012.1"/>
</dbReference>
<proteinExistence type="predicted"/>
<dbReference type="EC" id="3.1.3.-" evidence="2"/>
<evidence type="ECO:0000313" key="3">
    <source>
        <dbReference type="Proteomes" id="UP000494245"/>
    </source>
</evidence>
<keyword evidence="3" id="KW-1185">Reference proteome</keyword>
<organism evidence="2 3">
    <name type="scientific">Fundidesulfovibrio magnetotacticus</name>
    <dbReference type="NCBI Taxonomy" id="2730080"/>
    <lineage>
        <taxon>Bacteria</taxon>
        <taxon>Pseudomonadati</taxon>
        <taxon>Thermodesulfobacteriota</taxon>
        <taxon>Desulfovibrionia</taxon>
        <taxon>Desulfovibrionales</taxon>
        <taxon>Desulfovibrionaceae</taxon>
        <taxon>Fundidesulfovibrio</taxon>
    </lineage>
</organism>
<dbReference type="GO" id="GO:0042578">
    <property type="term" value="F:phosphoric ester hydrolase activity"/>
    <property type="evidence" value="ECO:0007669"/>
    <property type="project" value="TreeGrafter"/>
</dbReference>
<dbReference type="SUPFAM" id="SSF89550">
    <property type="entry name" value="PHP domain-like"/>
    <property type="match status" value="1"/>
</dbReference>
<dbReference type="InterPro" id="IPR016195">
    <property type="entry name" value="Pol/histidinol_Pase-like"/>
</dbReference>
<dbReference type="InterPro" id="IPR004013">
    <property type="entry name" value="PHP_dom"/>
</dbReference>
<dbReference type="GO" id="GO:0008270">
    <property type="term" value="F:zinc ion binding"/>
    <property type="evidence" value="ECO:0007669"/>
    <property type="project" value="TreeGrafter"/>
</dbReference>
<comment type="caution">
    <text evidence="2">The sequence shown here is derived from an EMBL/GenBank/DDBJ whole genome shotgun (WGS) entry which is preliminary data.</text>
</comment>
<dbReference type="PANTHER" id="PTHR36928">
    <property type="entry name" value="PHOSPHATASE YCDX-RELATED"/>
    <property type="match status" value="1"/>
</dbReference>
<keyword evidence="2" id="KW-0378">Hydrolase</keyword>
<dbReference type="Proteomes" id="UP000494245">
    <property type="component" value="Unassembled WGS sequence"/>
</dbReference>
<dbReference type="EMBL" id="BLTE01000012">
    <property type="protein sequence ID" value="GFK94843.1"/>
    <property type="molecule type" value="Genomic_DNA"/>
</dbReference>
<feature type="domain" description="Polymerase/histidinol phosphatase N-terminal" evidence="1">
    <location>
        <begin position="21"/>
        <end position="93"/>
    </location>
</feature>
<dbReference type="PANTHER" id="PTHR36928:SF1">
    <property type="entry name" value="PHOSPHATASE YCDX-RELATED"/>
    <property type="match status" value="1"/>
</dbReference>
<accession>A0A6V8LQS3</accession>
<protein>
    <submittedName>
        <fullName evidence="2">Phosphatase YcdX</fullName>
        <ecNumber evidence="2">3.1.3.-</ecNumber>
    </submittedName>
</protein>
<gene>
    <name evidence="2" type="primary">ycdX</name>
    <name evidence="2" type="ORF">NNJEOMEG_02691</name>
</gene>
<evidence type="ECO:0000259" key="1">
    <source>
        <dbReference type="SMART" id="SM00481"/>
    </source>
</evidence>
<dbReference type="InterPro" id="IPR050243">
    <property type="entry name" value="PHP_phosphatase"/>
</dbReference>
<sequence>MPDPAALFPRFSRLTRADLLVEQHLHTTWTDGHAAPEACLERARELGLSRVLFTDHVRAASDYCPRYLDEMGRLARKEETLRVLAGFEAKATDLRGGLDIPPAALERADAVIVSVHSIPLPGGGLAPPSSLDAPTLARAERDLAVAAAEAGRATLLGHAGGMSLAYHGQFPLAFLEDIVRACAAHGFPMEVNSRYHRPLLRPLLELMSRFDPPVSIGSDSHHIDTLGECSRLLARELFGEEA</sequence>
<dbReference type="SMART" id="SM00481">
    <property type="entry name" value="POLIIIAc"/>
    <property type="match status" value="1"/>
</dbReference>